<dbReference type="OrthoDB" id="3162660at2759"/>
<sequence length="410" mass="45997">MNAFPPPYYPTRTRTGSNSLPQTQGQESTEHVFQLKDSRRQPWATLRLFSGARSPKSLPTFYESDKINGILELDGDSSIKIITVAITGRLIAGARVDDIKTFVNVMHPIWSRSSSVPRTFSTSEGVRGSRLTGRCVWPFSLSFPCRPIFRSGEVYQLPETFGEEVTIQYELTVDISRGMFRSDDHIRTAFSYVPCSIPEPSSALRQLAYEERIPIPDPGVDVEGWKSLPAIAVHGLIAQSRPAEVQVTLSLAKPLSYTRGSVIPCFLKFSSLDVQALDVARPGDSIKLYLRRTIKYQRPSDSKFNWNEATKDVCTALWWNPPNTSGGTDRAVRYLEGEIQLPKDLKPSAKVEHFSISYTLVLYLIEMTGFRTIGTDLDRPLLSEPVRIVTMYAGGPHPISYLEHPLHMIL</sequence>
<accession>V2WCY1</accession>
<comment type="caution">
    <text evidence="2">The sequence shown here is derived from an EMBL/GenBank/DDBJ whole genome shotgun (WGS) entry which is preliminary data.</text>
</comment>
<evidence type="ECO:0000313" key="3">
    <source>
        <dbReference type="Proteomes" id="UP000017559"/>
    </source>
</evidence>
<evidence type="ECO:0000256" key="1">
    <source>
        <dbReference type="SAM" id="MobiDB-lite"/>
    </source>
</evidence>
<evidence type="ECO:0008006" key="4">
    <source>
        <dbReference type="Google" id="ProtNLM"/>
    </source>
</evidence>
<evidence type="ECO:0000313" key="2">
    <source>
        <dbReference type="EMBL" id="ESK84668.1"/>
    </source>
</evidence>
<proteinExistence type="predicted"/>
<dbReference type="AlphaFoldDB" id="V2WCY1"/>
<dbReference type="KEGG" id="mrr:Moror_654"/>
<name>V2WCY1_MONRO</name>
<dbReference type="EMBL" id="AWSO01001248">
    <property type="protein sequence ID" value="ESK84668.1"/>
    <property type="molecule type" value="Genomic_DNA"/>
</dbReference>
<gene>
    <name evidence="2" type="ORF">Moror_654</name>
</gene>
<reference evidence="2 3" key="1">
    <citation type="journal article" date="2014" name="BMC Genomics">
        <title>Genome and secretome analysis of the hemibiotrophic fungal pathogen, Moniliophthora roreri, which causes frosty pod rot disease of cacao: mechanisms of the biotrophic and necrotrophic phases.</title>
        <authorList>
            <person name="Meinhardt L.W."/>
            <person name="Costa G.G.L."/>
            <person name="Thomazella D.P.T."/>
            <person name="Teixeira P.J.P.L."/>
            <person name="Carazzolle M.F."/>
            <person name="Schuster S.C."/>
            <person name="Carlson J.E."/>
            <person name="Guiltinan M.J."/>
            <person name="Mieczkowski P."/>
            <person name="Farmer A."/>
            <person name="Ramaraj T."/>
            <person name="Crozier J."/>
            <person name="Davis R.E."/>
            <person name="Shao J."/>
            <person name="Melnick R.L."/>
            <person name="Pereira G.A.G."/>
            <person name="Bailey B.A."/>
        </authorList>
    </citation>
    <scope>NUCLEOTIDE SEQUENCE [LARGE SCALE GENOMIC DNA]</scope>
    <source>
        <strain evidence="2 3">MCA 2997</strain>
    </source>
</reference>
<dbReference type="Proteomes" id="UP000017559">
    <property type="component" value="Unassembled WGS sequence"/>
</dbReference>
<feature type="region of interest" description="Disordered" evidence="1">
    <location>
        <begin position="1"/>
        <end position="29"/>
    </location>
</feature>
<keyword evidence="3" id="KW-1185">Reference proteome</keyword>
<feature type="compositionally biased region" description="Polar residues" evidence="1">
    <location>
        <begin position="16"/>
        <end position="27"/>
    </location>
</feature>
<dbReference type="HOGENOM" id="CLU_025691_0_0_1"/>
<protein>
    <recommendedName>
        <fullName evidence="4">Arrestin-like N-terminal domain-containing protein</fullName>
    </recommendedName>
</protein>
<organism evidence="2 3">
    <name type="scientific">Moniliophthora roreri (strain MCA 2997)</name>
    <name type="common">Cocoa frosty pod rot fungus</name>
    <name type="synonym">Crinipellis roreri</name>
    <dbReference type="NCBI Taxonomy" id="1381753"/>
    <lineage>
        <taxon>Eukaryota</taxon>
        <taxon>Fungi</taxon>
        <taxon>Dikarya</taxon>
        <taxon>Basidiomycota</taxon>
        <taxon>Agaricomycotina</taxon>
        <taxon>Agaricomycetes</taxon>
        <taxon>Agaricomycetidae</taxon>
        <taxon>Agaricales</taxon>
        <taxon>Marasmiineae</taxon>
        <taxon>Marasmiaceae</taxon>
        <taxon>Moniliophthora</taxon>
    </lineage>
</organism>